<dbReference type="SMART" id="SM00803">
    <property type="entry name" value="TAF"/>
    <property type="match status" value="1"/>
</dbReference>
<organism evidence="7 8">
    <name type="scientific">Chytriomyces confervae</name>
    <dbReference type="NCBI Taxonomy" id="246404"/>
    <lineage>
        <taxon>Eukaryota</taxon>
        <taxon>Fungi</taxon>
        <taxon>Fungi incertae sedis</taxon>
        <taxon>Chytridiomycota</taxon>
        <taxon>Chytridiomycota incertae sedis</taxon>
        <taxon>Chytridiomycetes</taxon>
        <taxon>Chytridiales</taxon>
        <taxon>Chytriomycetaceae</taxon>
        <taxon>Chytriomyces</taxon>
    </lineage>
</organism>
<comment type="subcellular location">
    <subcellularLocation>
        <location evidence="1">Nucleus</location>
    </subcellularLocation>
</comment>
<dbReference type="SUPFAM" id="SSF48371">
    <property type="entry name" value="ARM repeat"/>
    <property type="match status" value="1"/>
</dbReference>
<dbReference type="GO" id="GO:0046982">
    <property type="term" value="F:protein heterodimerization activity"/>
    <property type="evidence" value="ECO:0007669"/>
    <property type="project" value="InterPro"/>
</dbReference>
<proteinExistence type="inferred from homology"/>
<dbReference type="GO" id="GO:0051123">
    <property type="term" value="P:RNA polymerase II preinitiation complex assembly"/>
    <property type="evidence" value="ECO:0007669"/>
    <property type="project" value="TreeGrafter"/>
</dbReference>
<protein>
    <recommendedName>
        <fullName evidence="6">TATA box binding protein associated factor (TAF) histone-like fold domain-containing protein</fullName>
    </recommendedName>
</protein>
<name>A0A507F4F8_9FUNG</name>
<dbReference type="STRING" id="246404.A0A507F4F8"/>
<comment type="similarity">
    <text evidence="2">Belongs to the TAF6 family.</text>
</comment>
<dbReference type="GO" id="GO:0016251">
    <property type="term" value="F:RNA polymerase II general transcription initiation factor activity"/>
    <property type="evidence" value="ECO:0007669"/>
    <property type="project" value="InterPro"/>
</dbReference>
<feature type="domain" description="TATA box binding protein associated factor (TAF) histone-like fold" evidence="6">
    <location>
        <begin position="2"/>
        <end position="63"/>
    </location>
</feature>
<dbReference type="InterPro" id="IPR011442">
    <property type="entry name" value="TAF6_C"/>
</dbReference>
<dbReference type="GO" id="GO:0005669">
    <property type="term" value="C:transcription factor TFIID complex"/>
    <property type="evidence" value="ECO:0007669"/>
    <property type="project" value="InterPro"/>
</dbReference>
<dbReference type="SUPFAM" id="SSF47113">
    <property type="entry name" value="Histone-fold"/>
    <property type="match status" value="1"/>
</dbReference>
<evidence type="ECO:0000256" key="4">
    <source>
        <dbReference type="ARBA" id="ARBA00023163"/>
    </source>
</evidence>
<dbReference type="Gene3D" id="1.25.40.770">
    <property type="entry name" value="TAF6, C-terminal HEAT repeat domain"/>
    <property type="match status" value="1"/>
</dbReference>
<keyword evidence="5" id="KW-0539">Nucleus</keyword>
<dbReference type="AlphaFoldDB" id="A0A507F4F8"/>
<accession>A0A507F4F8</accession>
<dbReference type="Gene3D" id="1.10.20.10">
    <property type="entry name" value="Histone, subunit A"/>
    <property type="match status" value="1"/>
</dbReference>
<dbReference type="PANTHER" id="PTHR10221">
    <property type="entry name" value="TRANSCRIPTION INITIATION FACTOR TFIID SUBUNIT 6"/>
    <property type="match status" value="1"/>
</dbReference>
<dbReference type="InterPro" id="IPR004823">
    <property type="entry name" value="TAF_TATA-bd_Histone-like_dom"/>
</dbReference>
<dbReference type="EMBL" id="QEAP01000292">
    <property type="protein sequence ID" value="TPX70268.1"/>
    <property type="molecule type" value="Genomic_DNA"/>
</dbReference>
<dbReference type="GO" id="GO:0000124">
    <property type="term" value="C:SAGA complex"/>
    <property type="evidence" value="ECO:0007669"/>
    <property type="project" value="InterPro"/>
</dbReference>
<comment type="caution">
    <text evidence="7">The sequence shown here is derived from an EMBL/GenBank/DDBJ whole genome shotgun (WGS) entry which is preliminary data.</text>
</comment>
<dbReference type="GO" id="GO:0003713">
    <property type="term" value="F:transcription coactivator activity"/>
    <property type="evidence" value="ECO:0007669"/>
    <property type="project" value="TreeGrafter"/>
</dbReference>
<dbReference type="InterPro" id="IPR037796">
    <property type="entry name" value="TAF6"/>
</dbReference>
<evidence type="ECO:0000256" key="3">
    <source>
        <dbReference type="ARBA" id="ARBA00023015"/>
    </source>
</evidence>
<evidence type="ECO:0000256" key="1">
    <source>
        <dbReference type="ARBA" id="ARBA00004123"/>
    </source>
</evidence>
<evidence type="ECO:0000256" key="2">
    <source>
        <dbReference type="ARBA" id="ARBA00007688"/>
    </source>
</evidence>
<dbReference type="CDD" id="cd22931">
    <property type="entry name" value="HFD_TAF6"/>
    <property type="match status" value="1"/>
</dbReference>
<dbReference type="Pfam" id="PF07571">
    <property type="entry name" value="TAF6_C"/>
    <property type="match status" value="1"/>
</dbReference>
<dbReference type="OrthoDB" id="361039at2759"/>
<evidence type="ECO:0000259" key="6">
    <source>
        <dbReference type="SMART" id="SM00803"/>
    </source>
</evidence>
<keyword evidence="3" id="KW-0805">Transcription regulation</keyword>
<dbReference type="CDD" id="cd08050">
    <property type="entry name" value="TAF6C"/>
    <property type="match status" value="1"/>
</dbReference>
<reference evidence="7 8" key="1">
    <citation type="journal article" date="2019" name="Sci. Rep.">
        <title>Comparative genomics of chytrid fungi reveal insights into the obligate biotrophic and pathogenic lifestyle of Synchytrium endobioticum.</title>
        <authorList>
            <person name="van de Vossenberg B.T.L.H."/>
            <person name="Warris S."/>
            <person name="Nguyen H.D.T."/>
            <person name="van Gent-Pelzer M.P.E."/>
            <person name="Joly D.L."/>
            <person name="van de Geest H.C."/>
            <person name="Bonants P.J.M."/>
            <person name="Smith D.S."/>
            <person name="Levesque C.A."/>
            <person name="van der Lee T.A.J."/>
        </authorList>
    </citation>
    <scope>NUCLEOTIDE SEQUENCE [LARGE SCALE GENOMIC DNA]</scope>
    <source>
        <strain evidence="7 8">CBS 675.73</strain>
    </source>
</reference>
<dbReference type="Proteomes" id="UP000320333">
    <property type="component" value="Unassembled WGS sequence"/>
</dbReference>
<keyword evidence="8" id="KW-1185">Reference proteome</keyword>
<evidence type="ECO:0000313" key="8">
    <source>
        <dbReference type="Proteomes" id="UP000320333"/>
    </source>
</evidence>
<dbReference type="PANTHER" id="PTHR10221:SF9">
    <property type="entry name" value="TRANSCRIPTION INITIATION FACTOR TFIID SUBUNIT 6"/>
    <property type="match status" value="1"/>
</dbReference>
<dbReference type="InterPro" id="IPR016024">
    <property type="entry name" value="ARM-type_fold"/>
</dbReference>
<keyword evidence="4" id="KW-0804">Transcription</keyword>
<dbReference type="InterPro" id="IPR009072">
    <property type="entry name" value="Histone-fold"/>
</dbReference>
<dbReference type="GO" id="GO:0046695">
    <property type="term" value="C:SLIK (SAGA-like) complex"/>
    <property type="evidence" value="ECO:0007669"/>
    <property type="project" value="InterPro"/>
</dbReference>
<dbReference type="Pfam" id="PF02969">
    <property type="entry name" value="TAF"/>
    <property type="match status" value="1"/>
</dbReference>
<dbReference type="InterPro" id="IPR046344">
    <property type="entry name" value="TAF6_C_sf"/>
</dbReference>
<evidence type="ECO:0000256" key="5">
    <source>
        <dbReference type="ARBA" id="ARBA00023242"/>
    </source>
</evidence>
<gene>
    <name evidence="7" type="ORF">CcCBS67573_g06617</name>
</gene>
<sequence length="494" mass="54419">MSLLPIDTINAKSIGLTLKESVSQALLADVEYRMREVIYDARKFMRHSRRSTLSTEDVNHALRVRNVQPLYGYTGNAPTRFKSTIHGSSRIYYLEDQEVDLDQIINAPLPPVPLDVTFTAHWLAIEGVQPAIVQNPTPADIRNAAADSAQSANSASASMSAVADLTSSIANASAPQTAAVISNPDQATVNGEMLVKNVLSKELQMYHDKITESVLSLNAAVQSLAIESLETDPGIQPLLPYFVQFMTQKITKHVRNLKILWAMMRMTRALLNNKNLFIEPYLHQLMPNVITCIVSKRISESPTDDHHALRRFSAELIAYVCRTYSATYPTLQPRVTKTLLRAFLDPTKPNSTHYGAVVGLAGLGNEVVKLLIRPNVMTFAKECLNEANANTESDKKDMEMLSNAIIDALYNHVLFEYKEAERAAFLRNPASARKPTLSELEIEFHSAFGLRLGSVVAGRLHGTIQGSGPNYSTASSLLGDAAEAAFSTEMDMDL</sequence>
<dbReference type="FunFam" id="1.25.40.770:FF:000001">
    <property type="entry name" value="Transcription initiation factor TFIID subunit 6"/>
    <property type="match status" value="1"/>
</dbReference>
<evidence type="ECO:0000313" key="7">
    <source>
        <dbReference type="EMBL" id="TPX70268.1"/>
    </source>
</evidence>